<dbReference type="SUPFAM" id="SSF52047">
    <property type="entry name" value="RNI-like"/>
    <property type="match status" value="2"/>
</dbReference>
<dbReference type="GO" id="GO:0005634">
    <property type="term" value="C:nucleus"/>
    <property type="evidence" value="ECO:0007669"/>
    <property type="project" value="TreeGrafter"/>
</dbReference>
<dbReference type="GO" id="GO:0048471">
    <property type="term" value="C:perinuclear region of cytoplasm"/>
    <property type="evidence" value="ECO:0007669"/>
    <property type="project" value="TreeGrafter"/>
</dbReference>
<dbReference type="GO" id="GO:0031267">
    <property type="term" value="F:small GTPase binding"/>
    <property type="evidence" value="ECO:0007669"/>
    <property type="project" value="TreeGrafter"/>
</dbReference>
<evidence type="ECO:0000256" key="2">
    <source>
        <dbReference type="ARBA" id="ARBA00022614"/>
    </source>
</evidence>
<dbReference type="AlphaFoldDB" id="A0A0G4FQJ8"/>
<dbReference type="Gene3D" id="3.80.10.10">
    <property type="entry name" value="Ribonuclease Inhibitor"/>
    <property type="match status" value="2"/>
</dbReference>
<dbReference type="GO" id="GO:0005829">
    <property type="term" value="C:cytosol"/>
    <property type="evidence" value="ECO:0007669"/>
    <property type="project" value="TreeGrafter"/>
</dbReference>
<dbReference type="PANTHER" id="PTHR24113">
    <property type="entry name" value="RAN GTPASE-ACTIVATING PROTEIN 1"/>
    <property type="match status" value="1"/>
</dbReference>
<dbReference type="EMBL" id="CDMZ01000551">
    <property type="protein sequence ID" value="CEM16713.1"/>
    <property type="molecule type" value="Genomic_DNA"/>
</dbReference>
<organism evidence="4">
    <name type="scientific">Chromera velia CCMP2878</name>
    <dbReference type="NCBI Taxonomy" id="1169474"/>
    <lineage>
        <taxon>Eukaryota</taxon>
        <taxon>Sar</taxon>
        <taxon>Alveolata</taxon>
        <taxon>Colpodellida</taxon>
        <taxon>Chromeraceae</taxon>
        <taxon>Chromera</taxon>
    </lineage>
</organism>
<evidence type="ECO:0000313" key="4">
    <source>
        <dbReference type="EMBL" id="CEM16713.1"/>
    </source>
</evidence>
<accession>A0A0G4FQJ8</accession>
<dbReference type="InterPro" id="IPR032675">
    <property type="entry name" value="LRR_dom_sf"/>
</dbReference>
<sequence length="581" mass="61775">MSPSQLALFAAALGMSGAPALHELILPEGKPDEPPEGAAALARAYSLGYLSQLTAFMTAPQLSITSETFRMLGHSMAAGRSPQLQSLVLVMYDENPEEGVGALADAICGGMLSLLQSFQLVLFRTRGDAISTLGVALGGGVCPALEKLDLAWLEEGDEGAAGLAEGLGRGGLRSLRDLNLGVKCVGGGEGRGYTALGEALSTGKVHSLRNLTLFLYLDPGLAPLCEGLSRGRVAPPVRLHLHLSGNNRNGEIGVRRLAEITRGGKLSGLHKLVFGCSGGAISREAWREFGEALTHAEASLNSLERLRVIRSPDLEWFTPFLSGLARGSGRLPAFCDLFCDNRSPISPQAAHSVSALVSRGSVPFLRDLEVNVSNIGQEGMQAFASALGSPHVSALRRLDIAIGGSVHANSAVHVQMFSNALSSRHLRRLETLCVRGVGFVQEIRTLCVGLGSGQLAALRELRICDSHLGAEGGSVLSKVLVAEKLPCSESFEAHEAELTDGGVSALTETWMSHPPPPIRHLNLWGNELTAAAAEALLGLLGLKRLSLLESMILRSQFDFDERSRRLLSGLFPEIVEFREHY</sequence>
<dbReference type="GO" id="GO:0005096">
    <property type="term" value="F:GTPase activator activity"/>
    <property type="evidence" value="ECO:0007669"/>
    <property type="project" value="UniProtKB-KW"/>
</dbReference>
<gene>
    <name evidence="4" type="ORF">Cvel_461</name>
</gene>
<dbReference type="InterPro" id="IPR027038">
    <property type="entry name" value="RanGap"/>
</dbReference>
<proteinExistence type="predicted"/>
<dbReference type="PANTHER" id="PTHR24113:SF12">
    <property type="entry name" value="RAN GTPASE-ACTIVATING PROTEIN 1"/>
    <property type="match status" value="1"/>
</dbReference>
<protein>
    <submittedName>
        <fullName evidence="4">Uncharacterized protein</fullName>
    </submittedName>
</protein>
<name>A0A0G4FQJ8_9ALVE</name>
<keyword evidence="3" id="KW-0677">Repeat</keyword>
<dbReference type="VEuPathDB" id="CryptoDB:Cvel_461"/>
<dbReference type="PhylomeDB" id="A0A0G4FQJ8"/>
<keyword evidence="1" id="KW-0343">GTPase activation</keyword>
<evidence type="ECO:0000256" key="1">
    <source>
        <dbReference type="ARBA" id="ARBA00022468"/>
    </source>
</evidence>
<evidence type="ECO:0000256" key="3">
    <source>
        <dbReference type="ARBA" id="ARBA00022737"/>
    </source>
</evidence>
<dbReference type="GO" id="GO:0006913">
    <property type="term" value="P:nucleocytoplasmic transport"/>
    <property type="evidence" value="ECO:0007669"/>
    <property type="project" value="TreeGrafter"/>
</dbReference>
<keyword evidence="2" id="KW-0433">Leucine-rich repeat</keyword>
<reference evidence="4" key="1">
    <citation type="submission" date="2014-11" db="EMBL/GenBank/DDBJ databases">
        <authorList>
            <person name="Otto D Thomas"/>
            <person name="Naeem Raeece"/>
        </authorList>
    </citation>
    <scope>NUCLEOTIDE SEQUENCE</scope>
</reference>